<evidence type="ECO:0000256" key="8">
    <source>
        <dbReference type="SAM" id="MobiDB-lite"/>
    </source>
</evidence>
<dbReference type="GO" id="GO:0006402">
    <property type="term" value="P:mRNA catabolic process"/>
    <property type="evidence" value="ECO:0007669"/>
    <property type="project" value="UniProtKB-UniRule"/>
</dbReference>
<dbReference type="GO" id="GO:0003723">
    <property type="term" value="F:RNA binding"/>
    <property type="evidence" value="ECO:0007669"/>
    <property type="project" value="UniProtKB-UniRule"/>
</dbReference>
<gene>
    <name evidence="7" type="primary">pnp</name>
    <name evidence="10" type="ORF">CLV90_0106</name>
</gene>
<dbReference type="CDD" id="cd02393">
    <property type="entry name" value="KH-I_PNPase"/>
    <property type="match status" value="1"/>
</dbReference>
<dbReference type="InterPro" id="IPR003029">
    <property type="entry name" value="S1_domain"/>
</dbReference>
<dbReference type="InterPro" id="IPR036345">
    <property type="entry name" value="ExoRNase_PH_dom2_sf"/>
</dbReference>
<evidence type="ECO:0000256" key="1">
    <source>
        <dbReference type="ARBA" id="ARBA00007404"/>
    </source>
</evidence>
<comment type="subcellular location">
    <subcellularLocation>
        <location evidence="7">Cytoplasm</location>
    </subcellularLocation>
</comment>
<keyword evidence="3 7" id="KW-0808">Transferase</keyword>
<dbReference type="Gene3D" id="3.30.230.70">
    <property type="entry name" value="GHMP Kinase, N-terminal domain"/>
    <property type="match status" value="2"/>
</dbReference>
<dbReference type="Proteomes" id="UP000294749">
    <property type="component" value="Unassembled WGS sequence"/>
</dbReference>
<dbReference type="PANTHER" id="PTHR11252">
    <property type="entry name" value="POLYRIBONUCLEOTIDE NUCLEOTIDYLTRANSFERASE"/>
    <property type="match status" value="1"/>
</dbReference>
<dbReference type="Pfam" id="PF00575">
    <property type="entry name" value="S1"/>
    <property type="match status" value="1"/>
</dbReference>
<feature type="binding site" evidence="7">
    <location>
        <position position="489"/>
    </location>
    <ligand>
        <name>Mg(2+)</name>
        <dbReference type="ChEBI" id="CHEBI:18420"/>
    </ligand>
</feature>
<dbReference type="SUPFAM" id="SSF54791">
    <property type="entry name" value="Eukaryotic type KH-domain (KH-domain type I)"/>
    <property type="match status" value="1"/>
</dbReference>
<dbReference type="PIRSF" id="PIRSF005499">
    <property type="entry name" value="PNPase"/>
    <property type="match status" value="1"/>
</dbReference>
<dbReference type="AlphaFoldDB" id="A0A4R7K8Q0"/>
<dbReference type="PROSITE" id="PS50084">
    <property type="entry name" value="KH_TYPE_1"/>
    <property type="match status" value="1"/>
</dbReference>
<dbReference type="SUPFAM" id="SSF55666">
    <property type="entry name" value="Ribonuclease PH domain 2-like"/>
    <property type="match status" value="2"/>
</dbReference>
<dbReference type="SMART" id="SM00316">
    <property type="entry name" value="S1"/>
    <property type="match status" value="1"/>
</dbReference>
<dbReference type="Gene3D" id="2.40.50.140">
    <property type="entry name" value="Nucleic acid-binding proteins"/>
    <property type="match status" value="1"/>
</dbReference>
<evidence type="ECO:0000256" key="2">
    <source>
        <dbReference type="ARBA" id="ARBA00022490"/>
    </source>
</evidence>
<dbReference type="InterPro" id="IPR012162">
    <property type="entry name" value="PNPase"/>
</dbReference>
<evidence type="ECO:0000313" key="10">
    <source>
        <dbReference type="EMBL" id="TDT50378.1"/>
    </source>
</evidence>
<dbReference type="InterPro" id="IPR020568">
    <property type="entry name" value="Ribosomal_Su5_D2-typ_SF"/>
</dbReference>
<feature type="binding site" evidence="7">
    <location>
        <position position="495"/>
    </location>
    <ligand>
        <name>Mg(2+)</name>
        <dbReference type="ChEBI" id="CHEBI:18420"/>
    </ligand>
</feature>
<comment type="function">
    <text evidence="7">Involved in mRNA degradation. Catalyzes the phosphorolysis of single-stranded polyribonucleotides processively in the 3'- to 5'-direction.</text>
</comment>
<dbReference type="PROSITE" id="PS50126">
    <property type="entry name" value="S1"/>
    <property type="match status" value="1"/>
</dbReference>
<feature type="domain" description="S1 motif" evidence="9">
    <location>
        <begin position="630"/>
        <end position="701"/>
    </location>
</feature>
<comment type="caution">
    <text evidence="10">The sequence shown here is derived from an EMBL/GenBank/DDBJ whole genome shotgun (WGS) entry which is preliminary data.</text>
</comment>
<organism evidence="10 11">
    <name type="scientific">Maribacter spongiicola</name>
    <dbReference type="NCBI Taxonomy" id="1206753"/>
    <lineage>
        <taxon>Bacteria</taxon>
        <taxon>Pseudomonadati</taxon>
        <taxon>Bacteroidota</taxon>
        <taxon>Flavobacteriia</taxon>
        <taxon>Flavobacteriales</taxon>
        <taxon>Flavobacteriaceae</taxon>
        <taxon>Maribacter</taxon>
    </lineage>
</organism>
<keyword evidence="5 7" id="KW-0460">Magnesium</keyword>
<dbReference type="Pfam" id="PF03726">
    <property type="entry name" value="PNPase"/>
    <property type="match status" value="1"/>
</dbReference>
<dbReference type="InterPro" id="IPR012340">
    <property type="entry name" value="NA-bd_OB-fold"/>
</dbReference>
<dbReference type="GO" id="GO:0006396">
    <property type="term" value="P:RNA processing"/>
    <property type="evidence" value="ECO:0007669"/>
    <property type="project" value="InterPro"/>
</dbReference>
<dbReference type="GO" id="GO:0005829">
    <property type="term" value="C:cytosol"/>
    <property type="evidence" value="ECO:0007669"/>
    <property type="project" value="TreeGrafter"/>
</dbReference>
<dbReference type="SUPFAM" id="SSF50249">
    <property type="entry name" value="Nucleic acid-binding proteins"/>
    <property type="match status" value="1"/>
</dbReference>
<protein>
    <recommendedName>
        <fullName evidence="7">Polyribonucleotide nucleotidyltransferase</fullName>
        <ecNumber evidence="7">2.7.7.8</ecNumber>
    </recommendedName>
    <alternativeName>
        <fullName evidence="7">Polynucleotide phosphorylase</fullName>
        <shortName evidence="7">PNPase</shortName>
    </alternativeName>
</protein>
<dbReference type="EMBL" id="SOAY01000004">
    <property type="protein sequence ID" value="TDT50378.1"/>
    <property type="molecule type" value="Genomic_DNA"/>
</dbReference>
<dbReference type="InterPro" id="IPR004087">
    <property type="entry name" value="KH_dom"/>
</dbReference>
<dbReference type="NCBIfam" id="NF008805">
    <property type="entry name" value="PRK11824.1"/>
    <property type="match status" value="1"/>
</dbReference>
<keyword evidence="2 7" id="KW-0963">Cytoplasm</keyword>
<dbReference type="GO" id="GO:0000175">
    <property type="term" value="F:3'-5'-RNA exonuclease activity"/>
    <property type="evidence" value="ECO:0007669"/>
    <property type="project" value="TreeGrafter"/>
</dbReference>
<feature type="compositionally biased region" description="Basic and acidic residues" evidence="8">
    <location>
        <begin position="709"/>
        <end position="731"/>
    </location>
</feature>
<dbReference type="CDD" id="cd11364">
    <property type="entry name" value="RNase_PH_PNPase_2"/>
    <property type="match status" value="1"/>
</dbReference>
<comment type="similarity">
    <text evidence="1 7">Belongs to the polyribonucleotide nucleotidyltransferase family.</text>
</comment>
<dbReference type="SMART" id="SM00322">
    <property type="entry name" value="KH"/>
    <property type="match status" value="1"/>
</dbReference>
<evidence type="ECO:0000259" key="9">
    <source>
        <dbReference type="PROSITE" id="PS50126"/>
    </source>
</evidence>
<sequence>MIPKVFREVIDLGDGREISIETGKLAKQAHGSVVVQSGKCMLLCTVVSNYKQSDVDFLPLTVDYREKFAAAGRYPGGFFKREARPSDGEVLTMRLVDRVLRPLFPKDYHAETQVMIQLMSHDDDVMPEAMAGLAASAAIQLSDFPFECPISEARVGRVNGEFIINPTRAQLAESDIDMMIGASADSVMMVEGEMDEISEEEMADAIKFAHEAIKIQCAAQVKLAEAFGKKETREYAEEREDQDLAKKIHDMAYDKVYAIAKAGSAKHERSAAFSEIKEEIKATFSEEELADYGDLVSKYYAKAEKAAIRTLTLDEGLRLDGRKTDEIRPIWCEVDYLPSTHGSAIFTRGETQALATVTLGTSRDANKIDMPSYEGEENFYLHYNFPPFCTGEARPLRGTSRREVGHGNLAQRGLKGMIPADCPYTVRVVSEVLESNGSSSMATVCAGTMALMDAGVQMTRPVSGIAMGLISDAETGKYAVLSDILGDEDHLGDMDFKVTGTSEGITACQMDIKVKGLSYEILVNALKQARNGRLHILDKITDTISSPNSDVKEHAPTMVTRRIPNEFIGALIGPGGKVIQEMQKETETTIVINEDPVTEEGIVEILGVGREGINAVIAKIDAILFKPTVGSVYEVKVIKMLDFGAVVEYMDAPGNEVLLHVSELAWERTENVTDVVNMGDVFDVKYFGLDPRTRKEKVSRKALLPKPEGFVERPPRDDKKRDDRRGNDRNRDRKPRRD</sequence>
<dbReference type="InterPro" id="IPR015848">
    <property type="entry name" value="PNPase_PH_RNA-bd_bac/org-type"/>
</dbReference>
<name>A0A4R7K8Q0_9FLAO</name>
<dbReference type="InterPro" id="IPR015847">
    <property type="entry name" value="ExoRNase_PH_dom2"/>
</dbReference>
<keyword evidence="11" id="KW-1185">Reference proteome</keyword>
<evidence type="ECO:0000256" key="4">
    <source>
        <dbReference type="ARBA" id="ARBA00022695"/>
    </source>
</evidence>
<dbReference type="FunFam" id="3.30.1370.10:FF:000001">
    <property type="entry name" value="Polyribonucleotide nucleotidyltransferase"/>
    <property type="match status" value="1"/>
</dbReference>
<dbReference type="PANTHER" id="PTHR11252:SF0">
    <property type="entry name" value="POLYRIBONUCLEOTIDE NUCLEOTIDYLTRANSFERASE 1, MITOCHONDRIAL"/>
    <property type="match status" value="1"/>
</dbReference>
<evidence type="ECO:0000256" key="3">
    <source>
        <dbReference type="ARBA" id="ARBA00022679"/>
    </source>
</evidence>
<dbReference type="Gene3D" id="3.30.1370.10">
    <property type="entry name" value="K Homology domain, type 1"/>
    <property type="match status" value="1"/>
</dbReference>
<dbReference type="EC" id="2.7.7.8" evidence="7"/>
<dbReference type="GO" id="GO:0000287">
    <property type="term" value="F:magnesium ion binding"/>
    <property type="evidence" value="ECO:0007669"/>
    <property type="project" value="UniProtKB-UniRule"/>
</dbReference>
<dbReference type="Pfam" id="PF03725">
    <property type="entry name" value="RNase_PH_C"/>
    <property type="match status" value="1"/>
</dbReference>
<dbReference type="RefSeq" id="WP_133685579.1">
    <property type="nucleotide sequence ID" value="NZ_SOAY01000004.1"/>
</dbReference>
<keyword evidence="4 7" id="KW-0548">Nucleotidyltransferase</keyword>
<dbReference type="SUPFAM" id="SSF54211">
    <property type="entry name" value="Ribosomal protein S5 domain 2-like"/>
    <property type="match status" value="2"/>
</dbReference>
<proteinExistence type="inferred from homology"/>
<accession>A0A4R7K8Q0</accession>
<dbReference type="GO" id="GO:0004654">
    <property type="term" value="F:polyribonucleotide nucleotidyltransferase activity"/>
    <property type="evidence" value="ECO:0007669"/>
    <property type="project" value="UniProtKB-UniRule"/>
</dbReference>
<dbReference type="OrthoDB" id="9804305at2"/>
<keyword evidence="6 7" id="KW-0694">RNA-binding</keyword>
<evidence type="ECO:0000256" key="7">
    <source>
        <dbReference type="HAMAP-Rule" id="MF_01595"/>
    </source>
</evidence>
<dbReference type="InterPro" id="IPR036612">
    <property type="entry name" value="KH_dom_type_1_sf"/>
</dbReference>
<comment type="catalytic activity">
    <reaction evidence="7">
        <text>RNA(n+1) + phosphate = RNA(n) + a ribonucleoside 5'-diphosphate</text>
        <dbReference type="Rhea" id="RHEA:22096"/>
        <dbReference type="Rhea" id="RHEA-COMP:14527"/>
        <dbReference type="Rhea" id="RHEA-COMP:17342"/>
        <dbReference type="ChEBI" id="CHEBI:43474"/>
        <dbReference type="ChEBI" id="CHEBI:57930"/>
        <dbReference type="ChEBI" id="CHEBI:140395"/>
        <dbReference type="EC" id="2.7.7.8"/>
    </reaction>
</comment>
<feature type="region of interest" description="Disordered" evidence="8">
    <location>
        <begin position="698"/>
        <end position="738"/>
    </location>
</feature>
<dbReference type="InterPro" id="IPR001247">
    <property type="entry name" value="ExoRNase_PH_dom1"/>
</dbReference>
<evidence type="ECO:0000313" key="11">
    <source>
        <dbReference type="Proteomes" id="UP000294749"/>
    </source>
</evidence>
<evidence type="ECO:0000256" key="5">
    <source>
        <dbReference type="ARBA" id="ARBA00022842"/>
    </source>
</evidence>
<dbReference type="NCBIfam" id="TIGR03591">
    <property type="entry name" value="polynuc_phos"/>
    <property type="match status" value="1"/>
</dbReference>
<dbReference type="Pfam" id="PF01138">
    <property type="entry name" value="RNase_PH"/>
    <property type="match status" value="2"/>
</dbReference>
<keyword evidence="7" id="KW-0479">Metal-binding</keyword>
<dbReference type="InterPro" id="IPR027408">
    <property type="entry name" value="PNPase/RNase_PH_dom_sf"/>
</dbReference>
<dbReference type="InterPro" id="IPR004088">
    <property type="entry name" value="KH_dom_type_1"/>
</dbReference>
<evidence type="ECO:0000256" key="6">
    <source>
        <dbReference type="ARBA" id="ARBA00022884"/>
    </source>
</evidence>
<reference evidence="10 11" key="1">
    <citation type="submission" date="2019-03" db="EMBL/GenBank/DDBJ databases">
        <title>Genomic Encyclopedia of Archaeal and Bacterial Type Strains, Phase II (KMG-II): from individual species to whole genera.</title>
        <authorList>
            <person name="Goeker M."/>
        </authorList>
    </citation>
    <scope>NUCLEOTIDE SEQUENCE [LARGE SCALE GENOMIC DNA]</scope>
    <source>
        <strain evidence="10 11">DSM 25233</strain>
    </source>
</reference>
<comment type="cofactor">
    <cofactor evidence="7">
        <name>Mg(2+)</name>
        <dbReference type="ChEBI" id="CHEBI:18420"/>
    </cofactor>
</comment>
<dbReference type="Pfam" id="PF00013">
    <property type="entry name" value="KH_1"/>
    <property type="match status" value="1"/>
</dbReference>
<dbReference type="FunFam" id="3.30.230.70:FF:000001">
    <property type="entry name" value="Polyribonucleotide nucleotidyltransferase"/>
    <property type="match status" value="1"/>
</dbReference>
<dbReference type="HAMAP" id="MF_01595">
    <property type="entry name" value="PNPase"/>
    <property type="match status" value="1"/>
</dbReference>